<reference evidence="9" key="1">
    <citation type="submission" date="2017-05" db="EMBL/GenBank/DDBJ databases">
        <authorList>
            <person name="Giani T."/>
            <person name="Arena F."/>
            <person name="Pollini S."/>
            <person name="Di Pilato V."/>
            <person name="D'Andrea M.M."/>
            <person name="Henrici De Angelis L."/>
            <person name="Bassetti M."/>
            <person name="Rossolini G.M."/>
        </authorList>
    </citation>
    <scope>NUCLEOTIDE SEQUENCE [LARGE SCALE GENOMIC DNA]</scope>
    <source>
        <strain evidence="9">S567_C10_BS</strain>
    </source>
</reference>
<dbReference type="Proteomes" id="UP000644192">
    <property type="component" value="Unassembled WGS sequence"/>
</dbReference>
<dbReference type="Proteomes" id="UP000284767">
    <property type="component" value="Unassembled WGS sequence"/>
</dbReference>
<name>A0A069Q2K1_PSEAI</name>
<dbReference type="InterPro" id="IPR044996">
    <property type="entry name" value="COQ10-like"/>
</dbReference>
<accession>A0A069Q2K1</accession>
<reference evidence="6" key="2">
    <citation type="submission" date="2017-05" db="EMBL/GenBank/DDBJ databases">
        <authorList>
            <person name="Song R."/>
            <person name="Chenine A.L."/>
            <person name="Ruprecht R.M."/>
        </authorList>
    </citation>
    <scope>NUCLEOTIDE SEQUENCE [LARGE SCALE GENOMIC DNA]</scope>
    <source>
        <strain evidence="6">S567_C10_BS</strain>
    </source>
</reference>
<dbReference type="EMBL" id="WXZT01000005">
    <property type="protein sequence ID" value="MZZ12545.1"/>
    <property type="molecule type" value="Genomic_DNA"/>
</dbReference>
<dbReference type="EMBL" id="NFFZ01000001">
    <property type="protein sequence ID" value="OTI66212.1"/>
    <property type="molecule type" value="Genomic_DNA"/>
</dbReference>
<dbReference type="SMR" id="A0A069Q2K1"/>
<gene>
    <name evidence="7" type="ORF">ALP65_03307</name>
    <name evidence="6" type="ORF">CAZ10_02690</name>
    <name evidence="4" type="ORF">GNQ48_21140</name>
    <name evidence="5" type="ORF">GUL26_09825</name>
    <name evidence="8" type="ORF">IPC1295_06755</name>
</gene>
<sequence length="144" mass="16000">MSTHIQRSALLPYPARALFDLVNDVKRYPEFLPWCSASQVLEESESLMRAELTVAKGSLSQRFTTRNVLVPGASIEMNLENGPFTELHGVWQFKALGEKACKITLDLTFDYAGPLVKATLGPLFTQAANTMVDAFCQRAKQLYG</sequence>
<comment type="caution">
    <text evidence="6">The sequence shown here is derived from an EMBL/GenBank/DDBJ whole genome shotgun (WGS) entry which is preliminary data.</text>
</comment>
<reference evidence="8 11" key="5">
    <citation type="submission" date="2019-01" db="EMBL/GenBank/DDBJ databases">
        <title>The Pseudomonas aeruginosa pan-genome provides new insights on its population structure, horizontal gene transfer and pathogenicity.</title>
        <authorList>
            <person name="Freschi L."/>
            <person name="Vincent A.T."/>
            <person name="Jeukens J."/>
            <person name="Emond-Rheault J.-G."/>
            <person name="Kukavica-Ibrulj I."/>
            <person name="Dupont M.-J."/>
            <person name="Charette S.J."/>
            <person name="Boyle B."/>
            <person name="Levesque R.C."/>
        </authorList>
    </citation>
    <scope>NUCLEOTIDE SEQUENCE [LARGE SCALE GENOMIC DNA]</scope>
    <source>
        <strain evidence="8 11">PA-W36</strain>
    </source>
</reference>
<evidence type="ECO:0000313" key="12">
    <source>
        <dbReference type="Proteomes" id="UP000433532"/>
    </source>
</evidence>
<evidence type="ECO:0000313" key="4">
    <source>
        <dbReference type="EMBL" id="MUI37519.1"/>
    </source>
</evidence>
<dbReference type="Pfam" id="PF03364">
    <property type="entry name" value="Polyketide_cyc"/>
    <property type="match status" value="1"/>
</dbReference>
<reference evidence="8 11" key="3">
    <citation type="submission" date="2017-08" db="EMBL/GenBank/DDBJ databases">
        <authorList>
            <person name="Feschi L."/>
            <person name="Jeukens J."/>
            <person name="Emond-Rheault J.-G."/>
            <person name="Kukavica-Ibrulj I."/>
            <person name="Boyle B."/>
            <person name="Levesque R.C."/>
        </authorList>
    </citation>
    <scope>NUCLEOTIDE SEQUENCE [LARGE SCALE GENOMIC DNA]</scope>
    <source>
        <strain evidence="8 11">PA-W36</strain>
    </source>
</reference>
<reference evidence="4 12" key="6">
    <citation type="submission" date="2019-11" db="EMBL/GenBank/DDBJ databases">
        <title>Genomes of ocular Pseudomonas aeruginosa isolates.</title>
        <authorList>
            <person name="Khan M."/>
            <person name="Rice S.A."/>
            <person name="Willcox M.D.P."/>
            <person name="Stapleton F."/>
        </authorList>
    </citation>
    <scope>NUCLEOTIDE SEQUENCE [LARGE SCALE GENOMIC DNA]</scope>
    <source>
        <strain evidence="4 12">PA221</strain>
    </source>
</reference>
<evidence type="ECO:0000313" key="8">
    <source>
        <dbReference type="EMBL" id="RPM19980.1"/>
    </source>
</evidence>
<dbReference type="EMBL" id="WOAD01000020">
    <property type="protein sequence ID" value="MUI37519.1"/>
    <property type="molecule type" value="Genomic_DNA"/>
</dbReference>
<dbReference type="OMA" id="IDGPFKY"/>
<reference evidence="5" key="7">
    <citation type="submission" date="2020-01" db="EMBL/GenBank/DDBJ databases">
        <title>Bacteria Cultured from War Wounds Associated with the Conflict in Eastern Ukraine.</title>
        <authorList>
            <person name="Snesrud E."/>
            <person name="Galac M.R."/>
            <person name="Mc Gann P."/>
            <person name="Valentine K."/>
            <person name="Viacheslav K."/>
        </authorList>
    </citation>
    <scope>NUCLEOTIDE SEQUENCE</scope>
    <source>
        <strain evidence="5">VNMU148</strain>
    </source>
</reference>
<dbReference type="PANTHER" id="PTHR12901">
    <property type="entry name" value="SPERM PROTEIN HOMOLOG"/>
    <property type="match status" value="1"/>
</dbReference>
<protein>
    <submittedName>
        <fullName evidence="4">Type II toxin-antitoxin system RatA family toxin</fullName>
    </submittedName>
    <submittedName>
        <fullName evidence="6">Ubiquinone-binding protein</fullName>
    </submittedName>
</protein>
<dbReference type="PANTHER" id="PTHR12901:SF10">
    <property type="entry name" value="COENZYME Q-BINDING PROTEIN COQ10, MITOCHONDRIAL"/>
    <property type="match status" value="1"/>
</dbReference>
<dbReference type="Proteomes" id="UP000433532">
    <property type="component" value="Unassembled WGS sequence"/>
</dbReference>
<feature type="domain" description="Coenzyme Q-binding protein COQ10 START" evidence="3">
    <location>
        <begin position="11"/>
        <end position="136"/>
    </location>
</feature>
<dbReference type="Proteomes" id="UP000194857">
    <property type="component" value="Unassembled WGS sequence"/>
</dbReference>
<proteinExistence type="inferred from homology"/>
<evidence type="ECO:0000313" key="10">
    <source>
        <dbReference type="Proteomes" id="UP000270834"/>
    </source>
</evidence>
<evidence type="ECO:0000313" key="9">
    <source>
        <dbReference type="Proteomes" id="UP000194857"/>
    </source>
</evidence>
<evidence type="ECO:0000313" key="5">
    <source>
        <dbReference type="EMBL" id="MZZ12545.1"/>
    </source>
</evidence>
<dbReference type="InterPro" id="IPR023393">
    <property type="entry name" value="START-like_dom_sf"/>
</dbReference>
<evidence type="ECO:0000313" key="11">
    <source>
        <dbReference type="Proteomes" id="UP000284767"/>
    </source>
</evidence>
<dbReference type="Gene3D" id="3.30.530.20">
    <property type="match status" value="1"/>
</dbReference>
<dbReference type="EMBL" id="RBSQ01000465">
    <property type="protein sequence ID" value="RMS57461.1"/>
    <property type="molecule type" value="Genomic_DNA"/>
</dbReference>
<organism evidence="6 9">
    <name type="scientific">Pseudomonas aeruginosa</name>
    <dbReference type="NCBI Taxonomy" id="287"/>
    <lineage>
        <taxon>Bacteria</taxon>
        <taxon>Pseudomonadati</taxon>
        <taxon>Pseudomonadota</taxon>
        <taxon>Gammaproteobacteria</taxon>
        <taxon>Pseudomonadales</taxon>
        <taxon>Pseudomonadaceae</taxon>
        <taxon>Pseudomonas</taxon>
    </lineage>
</organism>
<accession>A0A1S1BX37</accession>
<dbReference type="Proteomes" id="UP000270834">
    <property type="component" value="Unassembled WGS sequence"/>
</dbReference>
<dbReference type="EMBL" id="NSNE01000003">
    <property type="protein sequence ID" value="RPM19980.1"/>
    <property type="molecule type" value="Genomic_DNA"/>
</dbReference>
<evidence type="ECO:0000256" key="1">
    <source>
        <dbReference type="ARBA" id="ARBA00008918"/>
    </source>
</evidence>
<dbReference type="GO" id="GO:0048039">
    <property type="term" value="F:ubiquinone binding"/>
    <property type="evidence" value="ECO:0007669"/>
    <property type="project" value="InterPro"/>
</dbReference>
<evidence type="ECO:0000313" key="7">
    <source>
        <dbReference type="EMBL" id="RMS57461.1"/>
    </source>
</evidence>
<dbReference type="CDD" id="cd07813">
    <property type="entry name" value="COQ10p_like"/>
    <property type="match status" value="1"/>
</dbReference>
<dbReference type="eggNOG" id="COG2867">
    <property type="taxonomic scope" value="Bacteria"/>
</dbReference>
<reference evidence="7 10" key="4">
    <citation type="submission" date="2018-08" db="EMBL/GenBank/DDBJ databases">
        <title>Recombination of ecologically and evolutionarily significant loci maintains genetic cohesion in the Pseudomonas syringae species complex.</title>
        <authorList>
            <person name="Dillon M."/>
            <person name="Thakur S."/>
            <person name="Almeida R.N.D."/>
            <person name="Weir B.S."/>
            <person name="Guttman D.S."/>
        </authorList>
    </citation>
    <scope>NUCLEOTIDE SEQUENCE [LARGE SCALE GENOMIC DNA]</scope>
    <source>
        <strain evidence="7 10">ICMP 7846</strain>
    </source>
</reference>
<evidence type="ECO:0000313" key="6">
    <source>
        <dbReference type="EMBL" id="OTI66212.1"/>
    </source>
</evidence>
<dbReference type="GO" id="GO:0045333">
    <property type="term" value="P:cellular respiration"/>
    <property type="evidence" value="ECO:0007669"/>
    <property type="project" value="InterPro"/>
</dbReference>
<evidence type="ECO:0000259" key="3">
    <source>
        <dbReference type="Pfam" id="PF03364"/>
    </source>
</evidence>
<comment type="similarity">
    <text evidence="1">Belongs to the ribosome association toxin RatA family.</text>
</comment>
<dbReference type="RefSeq" id="WP_003100497.1">
    <property type="nucleotide sequence ID" value="NZ_AP014651.1"/>
</dbReference>
<dbReference type="InterPro" id="IPR005031">
    <property type="entry name" value="COQ10_START"/>
</dbReference>
<keyword evidence="6" id="KW-0830">Ubiquinone</keyword>
<keyword evidence="2" id="KW-1277">Toxin-antitoxin system</keyword>
<evidence type="ECO:0000256" key="2">
    <source>
        <dbReference type="ARBA" id="ARBA00022649"/>
    </source>
</evidence>
<dbReference type="FunFam" id="3.30.530.20:FF:000061">
    <property type="entry name" value="Ribosome association toxin RatA"/>
    <property type="match status" value="1"/>
</dbReference>
<dbReference type="AlphaFoldDB" id="A0A069Q2K1"/>
<dbReference type="SUPFAM" id="SSF55961">
    <property type="entry name" value="Bet v1-like"/>
    <property type="match status" value="1"/>
</dbReference>